<dbReference type="GO" id="GO:0006744">
    <property type="term" value="P:ubiquinone biosynthetic process"/>
    <property type="evidence" value="ECO:0007669"/>
    <property type="project" value="UniProtKB-UniRule"/>
</dbReference>
<reference evidence="10 11" key="1">
    <citation type="submission" date="2016-03" db="EMBL/GenBank/DDBJ databases">
        <title>Comparative genomics of Pseudogymnoascus destructans, the fungus causing white-nose syndrome of bats.</title>
        <authorList>
            <person name="Palmer J.M."/>
            <person name="Drees K.P."/>
            <person name="Foster J.T."/>
            <person name="Lindner D.L."/>
        </authorList>
    </citation>
    <scope>NUCLEOTIDE SEQUENCE [LARGE SCALE GENOMIC DNA]</scope>
    <source>
        <strain evidence="10 11">UAMH 10579</strain>
    </source>
</reference>
<dbReference type="Gene3D" id="1.10.357.10">
    <property type="entry name" value="Tetracycline Repressor, domain 2"/>
    <property type="match status" value="1"/>
</dbReference>
<dbReference type="UniPathway" id="UPA00232"/>
<dbReference type="PANTHER" id="PTHR21427">
    <property type="entry name" value="UBIQUINONE BIOSYNTHESIS PROTEIN COQ9, MITOCHONDRIAL"/>
    <property type="match status" value="1"/>
</dbReference>
<evidence type="ECO:0000256" key="1">
    <source>
        <dbReference type="ARBA" id="ARBA00004173"/>
    </source>
</evidence>
<comment type="subcellular location">
    <subcellularLocation>
        <location evidence="1 8">Mitochondrion</location>
    </subcellularLocation>
</comment>
<keyword evidence="11" id="KW-1185">Reference proteome</keyword>
<dbReference type="EMBL" id="KV460255">
    <property type="protein sequence ID" value="OBT93306.1"/>
    <property type="molecule type" value="Genomic_DNA"/>
</dbReference>
<keyword evidence="5" id="KW-0809">Transit peptide</keyword>
<dbReference type="RefSeq" id="XP_018127039.1">
    <property type="nucleotide sequence ID" value="XM_018277809.2"/>
</dbReference>
<proteinExistence type="inferred from homology"/>
<keyword evidence="4 8" id="KW-0831">Ubiquinone biosynthesis</keyword>
<evidence type="ECO:0000259" key="9">
    <source>
        <dbReference type="Pfam" id="PF08511"/>
    </source>
</evidence>
<dbReference type="Proteomes" id="UP000091956">
    <property type="component" value="Unassembled WGS sequence"/>
</dbReference>
<organism evidence="10 11">
    <name type="scientific">Pseudogymnoascus verrucosus</name>
    <dbReference type="NCBI Taxonomy" id="342668"/>
    <lineage>
        <taxon>Eukaryota</taxon>
        <taxon>Fungi</taxon>
        <taxon>Dikarya</taxon>
        <taxon>Ascomycota</taxon>
        <taxon>Pezizomycotina</taxon>
        <taxon>Leotiomycetes</taxon>
        <taxon>Thelebolales</taxon>
        <taxon>Thelebolaceae</taxon>
        <taxon>Pseudogymnoascus</taxon>
    </lineage>
</organism>
<dbReference type="STRING" id="342668.A0A1B8GBU8"/>
<comment type="function">
    <text evidence="8">Membrane-associated protein that warps the membrane surface to access and bind aromatic isoprenes with high specificity, including ubiquinone (CoQ) isoprene intermediates and presents them directly to Coq7, therefore facilitating the Coq7-mediated hydroxylase step. Participates in the biosynthesis of coenzyme Q, also named ubiquinone, an essential lipid-soluble electron transporter for aerobic cellular respiration.</text>
</comment>
<dbReference type="InterPro" id="IPR013718">
    <property type="entry name" value="COQ9_C"/>
</dbReference>
<evidence type="ECO:0000256" key="5">
    <source>
        <dbReference type="ARBA" id="ARBA00022946"/>
    </source>
</evidence>
<dbReference type="PANTHER" id="PTHR21427:SF19">
    <property type="entry name" value="UBIQUINONE BIOSYNTHESIS PROTEIN COQ9, MITOCHONDRIAL"/>
    <property type="match status" value="1"/>
</dbReference>
<dbReference type="InterPro" id="IPR012762">
    <property type="entry name" value="Ubiq_biosynth_COQ9"/>
</dbReference>
<feature type="domain" description="COQ9 C-terminal" evidence="9">
    <location>
        <begin position="162"/>
        <end position="229"/>
    </location>
</feature>
<dbReference type="GO" id="GO:0005743">
    <property type="term" value="C:mitochondrial inner membrane"/>
    <property type="evidence" value="ECO:0007669"/>
    <property type="project" value="TreeGrafter"/>
</dbReference>
<dbReference type="AlphaFoldDB" id="A0A1B8GBU8"/>
<evidence type="ECO:0000256" key="4">
    <source>
        <dbReference type="ARBA" id="ARBA00022688"/>
    </source>
</evidence>
<reference evidence="11" key="2">
    <citation type="journal article" date="2018" name="Nat. Commun.">
        <title>Extreme sensitivity to ultraviolet light in the fungal pathogen causing white-nose syndrome of bats.</title>
        <authorList>
            <person name="Palmer J.M."/>
            <person name="Drees K.P."/>
            <person name="Foster J.T."/>
            <person name="Lindner D.L."/>
        </authorList>
    </citation>
    <scope>NUCLEOTIDE SEQUENCE [LARGE SCALE GENOMIC DNA]</scope>
    <source>
        <strain evidence="11">UAMH 10579</strain>
    </source>
</reference>
<dbReference type="OrthoDB" id="619536at2759"/>
<comment type="similarity">
    <text evidence="3 8">Belongs to the COQ9 family.</text>
</comment>
<name>A0A1B8GBU8_9PEZI</name>
<accession>A0A1B8GBU8</accession>
<evidence type="ECO:0000256" key="3">
    <source>
        <dbReference type="ARBA" id="ARBA00010766"/>
    </source>
</evidence>
<keyword evidence="6 8" id="KW-0446">Lipid-binding</keyword>
<dbReference type="Pfam" id="PF08511">
    <property type="entry name" value="COQ9"/>
    <property type="match status" value="1"/>
</dbReference>
<comment type="pathway">
    <text evidence="2 8">Cofactor biosynthesis; ubiquinone biosynthesis.</text>
</comment>
<evidence type="ECO:0000256" key="8">
    <source>
        <dbReference type="RuleBase" id="RU366063"/>
    </source>
</evidence>
<dbReference type="GeneID" id="28841770"/>
<evidence type="ECO:0000313" key="11">
    <source>
        <dbReference type="Proteomes" id="UP000091956"/>
    </source>
</evidence>
<dbReference type="GO" id="GO:0008289">
    <property type="term" value="F:lipid binding"/>
    <property type="evidence" value="ECO:0007669"/>
    <property type="project" value="UniProtKB-UniRule"/>
</dbReference>
<evidence type="ECO:0000256" key="7">
    <source>
        <dbReference type="ARBA" id="ARBA00023128"/>
    </source>
</evidence>
<dbReference type="NCBIfam" id="TIGR02396">
    <property type="entry name" value="diverge_rpsU"/>
    <property type="match status" value="1"/>
</dbReference>
<protein>
    <recommendedName>
        <fullName evidence="8">Ubiquinone biosynthesis protein</fullName>
    </recommendedName>
</protein>
<sequence>MATPMATSLRLLRLRPRTTTPLTSTLTTRTYHSGDHPPPPGPFNAIETTILSSSLPHIPVHGFTPTSLHLGAKDAGYLDASTNLFPGGAFSLVQYYLYTQRQALASRTDITNPVVDPSSKTRPPGVGAKVKALTWARLQANAGVASKLPEALALMSLFGNIRPSLKELHLLSDEIWFLAGDVAVDSSWYTKRASLGAVYAASEVFMSTDASEGFGATREFLERRFEDSRVVGEAVGGVGEWVGFQAGAAVNLLRSKGVRI</sequence>
<evidence type="ECO:0000313" key="10">
    <source>
        <dbReference type="EMBL" id="OBT93306.1"/>
    </source>
</evidence>
<evidence type="ECO:0000256" key="2">
    <source>
        <dbReference type="ARBA" id="ARBA00004749"/>
    </source>
</evidence>
<keyword evidence="7 8" id="KW-0496">Mitochondrion</keyword>
<evidence type="ECO:0000256" key="6">
    <source>
        <dbReference type="ARBA" id="ARBA00023121"/>
    </source>
</evidence>
<gene>
    <name evidence="10" type="primary">COQ9</name>
    <name evidence="10" type="ORF">VE01_08384</name>
</gene>